<feature type="transmembrane region" description="Helical" evidence="6">
    <location>
        <begin position="48"/>
        <end position="68"/>
    </location>
</feature>
<keyword evidence="5 6" id="KW-0472">Membrane</keyword>
<evidence type="ECO:0000256" key="6">
    <source>
        <dbReference type="SAM" id="Phobius"/>
    </source>
</evidence>
<comment type="subcellular location">
    <subcellularLocation>
        <location evidence="1">Cell membrane</location>
        <topology evidence="1">Multi-pass membrane protein</topology>
    </subcellularLocation>
</comment>
<evidence type="ECO:0000259" key="7">
    <source>
        <dbReference type="Pfam" id="PF00482"/>
    </source>
</evidence>
<sequence length="282" mass="29671">MTGLLIGALAGLGLVLILMAMTGSRQVVTAPIRRVRMIDLAGVSGVRLPALLGACVIVGGLVALVVLAVTSLPVAGMLAGVAGAWLPVAMLRRRAKRRRRALTTAWPDAVDTLVSAVRAGMSLPEAVADLAVRGPEVLRSAFAEFATEYRATGSFGVALDRLHRELSDPVADRVVVSLRIAREVGGADLSKVLTTLSDFLRDDARSRGEIEARQGWTVNAARIAVAAPWLTLGLLCTRTDAVSAYSSATGTVLICTCALMSVIAYKVMLAFGSLPTERRVLQ</sequence>
<dbReference type="Pfam" id="PF00482">
    <property type="entry name" value="T2SSF"/>
    <property type="match status" value="1"/>
</dbReference>
<proteinExistence type="predicted"/>
<dbReference type="Gene3D" id="1.20.81.30">
    <property type="entry name" value="Type II secretion system (T2SS), domain F"/>
    <property type="match status" value="1"/>
</dbReference>
<dbReference type="InterPro" id="IPR042094">
    <property type="entry name" value="T2SS_GspF_sf"/>
</dbReference>
<accession>A0A6J7HVG3</accession>
<evidence type="ECO:0000256" key="4">
    <source>
        <dbReference type="ARBA" id="ARBA00022989"/>
    </source>
</evidence>
<evidence type="ECO:0000256" key="2">
    <source>
        <dbReference type="ARBA" id="ARBA00022475"/>
    </source>
</evidence>
<keyword evidence="3 6" id="KW-0812">Transmembrane</keyword>
<dbReference type="AlphaFoldDB" id="A0A6J7HVG3"/>
<dbReference type="GO" id="GO:0005886">
    <property type="term" value="C:plasma membrane"/>
    <property type="evidence" value="ECO:0007669"/>
    <property type="project" value="UniProtKB-SubCell"/>
</dbReference>
<feature type="transmembrane region" description="Helical" evidence="6">
    <location>
        <begin position="6"/>
        <end position="28"/>
    </location>
</feature>
<dbReference type="EMBL" id="CAFBMR010000075">
    <property type="protein sequence ID" value="CAB4922806.1"/>
    <property type="molecule type" value="Genomic_DNA"/>
</dbReference>
<evidence type="ECO:0000256" key="5">
    <source>
        <dbReference type="ARBA" id="ARBA00023136"/>
    </source>
</evidence>
<dbReference type="InterPro" id="IPR018076">
    <property type="entry name" value="T2SS_GspF_dom"/>
</dbReference>
<protein>
    <submittedName>
        <fullName evidence="8">Unannotated protein</fullName>
    </submittedName>
</protein>
<keyword evidence="2" id="KW-1003">Cell membrane</keyword>
<feature type="domain" description="Type II secretion system protein GspF" evidence="7">
    <location>
        <begin position="110"/>
        <end position="234"/>
    </location>
</feature>
<dbReference type="PANTHER" id="PTHR35007">
    <property type="entry name" value="INTEGRAL MEMBRANE PROTEIN-RELATED"/>
    <property type="match status" value="1"/>
</dbReference>
<gene>
    <name evidence="8" type="ORF">UFOPK3610_01510</name>
</gene>
<reference evidence="8" key="1">
    <citation type="submission" date="2020-05" db="EMBL/GenBank/DDBJ databases">
        <authorList>
            <person name="Chiriac C."/>
            <person name="Salcher M."/>
            <person name="Ghai R."/>
            <person name="Kavagutti S V."/>
        </authorList>
    </citation>
    <scope>NUCLEOTIDE SEQUENCE</scope>
</reference>
<organism evidence="8">
    <name type="scientific">freshwater metagenome</name>
    <dbReference type="NCBI Taxonomy" id="449393"/>
    <lineage>
        <taxon>unclassified sequences</taxon>
        <taxon>metagenomes</taxon>
        <taxon>ecological metagenomes</taxon>
    </lineage>
</organism>
<evidence type="ECO:0000256" key="1">
    <source>
        <dbReference type="ARBA" id="ARBA00004651"/>
    </source>
</evidence>
<name>A0A6J7HVG3_9ZZZZ</name>
<dbReference type="PANTHER" id="PTHR35007:SF2">
    <property type="entry name" value="PILUS ASSEMBLE PROTEIN"/>
    <property type="match status" value="1"/>
</dbReference>
<feature type="transmembrane region" description="Helical" evidence="6">
    <location>
        <begin position="247"/>
        <end position="269"/>
    </location>
</feature>
<evidence type="ECO:0000313" key="8">
    <source>
        <dbReference type="EMBL" id="CAB4922806.1"/>
    </source>
</evidence>
<keyword evidence="4 6" id="KW-1133">Transmembrane helix</keyword>
<feature type="transmembrane region" description="Helical" evidence="6">
    <location>
        <begin position="74"/>
        <end position="91"/>
    </location>
</feature>
<evidence type="ECO:0000256" key="3">
    <source>
        <dbReference type="ARBA" id="ARBA00022692"/>
    </source>
</evidence>